<dbReference type="PROSITE" id="PS50043">
    <property type="entry name" value="HTH_LUXR_2"/>
    <property type="match status" value="1"/>
</dbReference>
<feature type="domain" description="HTH luxR-type" evidence="1">
    <location>
        <begin position="4"/>
        <end position="73"/>
    </location>
</feature>
<dbReference type="PROSITE" id="PS00622">
    <property type="entry name" value="HTH_LUXR_1"/>
    <property type="match status" value="1"/>
</dbReference>
<evidence type="ECO:0000313" key="2">
    <source>
        <dbReference type="EMBL" id="SLM27709.1"/>
    </source>
</evidence>
<sequence>MDFVEWELFGLTPTEAAVVDHIMNGKNSDEIALVMKISIKTVSFHRLNIRKKLGISYRLKIDTYDLVSLVNTV</sequence>
<dbReference type="RefSeq" id="WP_080804173.1">
    <property type="nucleotide sequence ID" value="NZ_LT828545.1"/>
</dbReference>
<keyword evidence="3" id="KW-1185">Reference proteome</keyword>
<dbReference type="Proteomes" id="UP000191931">
    <property type="component" value="Unassembled WGS sequence"/>
</dbReference>
<dbReference type="CDD" id="cd06170">
    <property type="entry name" value="LuxR_C_like"/>
    <property type="match status" value="1"/>
</dbReference>
<proteinExistence type="predicted"/>
<name>A0A1W1H5F9_9BACT</name>
<protein>
    <recommendedName>
        <fullName evidence="1">HTH luxR-type domain-containing protein</fullName>
    </recommendedName>
</protein>
<gene>
    <name evidence="2" type="ORF">MTBBW1_1080003</name>
</gene>
<dbReference type="InterPro" id="IPR000792">
    <property type="entry name" value="Tscrpt_reg_LuxR_C"/>
</dbReference>
<dbReference type="PRINTS" id="PR00038">
    <property type="entry name" value="HTHLUXR"/>
</dbReference>
<dbReference type="InterPro" id="IPR016032">
    <property type="entry name" value="Sig_transdc_resp-reg_C-effctor"/>
</dbReference>
<dbReference type="EMBL" id="FWEV01000011">
    <property type="protein sequence ID" value="SLM27709.1"/>
    <property type="molecule type" value="Genomic_DNA"/>
</dbReference>
<dbReference type="OrthoDB" id="5411920at2"/>
<dbReference type="AlphaFoldDB" id="A0A1W1H5F9"/>
<reference evidence="2 3" key="1">
    <citation type="submission" date="2017-03" db="EMBL/GenBank/DDBJ databases">
        <authorList>
            <person name="Afonso C.L."/>
            <person name="Miller P.J."/>
            <person name="Scott M.A."/>
            <person name="Spackman E."/>
            <person name="Goraichik I."/>
            <person name="Dimitrov K.M."/>
            <person name="Suarez D.L."/>
            <person name="Swayne D.E."/>
        </authorList>
    </citation>
    <scope>NUCLEOTIDE SEQUENCE [LARGE SCALE GENOMIC DNA]</scope>
    <source>
        <strain evidence="2">PRJEB14757</strain>
    </source>
</reference>
<dbReference type="Gene3D" id="1.10.10.10">
    <property type="entry name" value="Winged helix-like DNA-binding domain superfamily/Winged helix DNA-binding domain"/>
    <property type="match status" value="1"/>
</dbReference>
<dbReference type="GO" id="GO:0003677">
    <property type="term" value="F:DNA binding"/>
    <property type="evidence" value="ECO:0007669"/>
    <property type="project" value="InterPro"/>
</dbReference>
<dbReference type="GO" id="GO:0006355">
    <property type="term" value="P:regulation of DNA-templated transcription"/>
    <property type="evidence" value="ECO:0007669"/>
    <property type="project" value="InterPro"/>
</dbReference>
<dbReference type="SMART" id="SM00421">
    <property type="entry name" value="HTH_LUXR"/>
    <property type="match status" value="1"/>
</dbReference>
<dbReference type="SUPFAM" id="SSF46894">
    <property type="entry name" value="C-terminal effector domain of the bipartite response regulators"/>
    <property type="match status" value="1"/>
</dbReference>
<dbReference type="Pfam" id="PF00196">
    <property type="entry name" value="GerE"/>
    <property type="match status" value="1"/>
</dbReference>
<organism evidence="2 3">
    <name type="scientific">Desulfamplus magnetovallimortis</name>
    <dbReference type="NCBI Taxonomy" id="1246637"/>
    <lineage>
        <taxon>Bacteria</taxon>
        <taxon>Pseudomonadati</taxon>
        <taxon>Thermodesulfobacteriota</taxon>
        <taxon>Desulfobacteria</taxon>
        <taxon>Desulfobacterales</taxon>
        <taxon>Desulfobacteraceae</taxon>
        <taxon>Desulfamplus</taxon>
    </lineage>
</organism>
<evidence type="ECO:0000313" key="3">
    <source>
        <dbReference type="Proteomes" id="UP000191931"/>
    </source>
</evidence>
<dbReference type="STRING" id="1246637.MTBBW1_1080003"/>
<evidence type="ECO:0000259" key="1">
    <source>
        <dbReference type="PROSITE" id="PS50043"/>
    </source>
</evidence>
<dbReference type="InterPro" id="IPR036388">
    <property type="entry name" value="WH-like_DNA-bd_sf"/>
</dbReference>
<accession>A0A1W1H5F9</accession>